<dbReference type="GO" id="GO:0016758">
    <property type="term" value="F:hexosyltransferase activity"/>
    <property type="evidence" value="ECO:0007669"/>
    <property type="project" value="TreeGrafter"/>
</dbReference>
<protein>
    <submittedName>
        <fullName evidence="3">WecB/TagA/CpsF family glycosyltransferase</fullName>
    </submittedName>
</protein>
<dbReference type="PANTHER" id="PTHR34136">
    <property type="match status" value="1"/>
</dbReference>
<gene>
    <name evidence="3" type="ORF">IQ276_02200</name>
</gene>
<dbReference type="Proteomes" id="UP000622533">
    <property type="component" value="Unassembled WGS sequence"/>
</dbReference>
<dbReference type="EMBL" id="JADEXS010000016">
    <property type="protein sequence ID" value="MBE9021314.1"/>
    <property type="molecule type" value="Genomic_DNA"/>
</dbReference>
<dbReference type="RefSeq" id="WP_193913340.1">
    <property type="nucleotide sequence ID" value="NZ_JADEXS020000001.1"/>
</dbReference>
<reference evidence="3" key="1">
    <citation type="submission" date="2020-10" db="EMBL/GenBank/DDBJ databases">
        <authorList>
            <person name="Castelo-Branco R."/>
            <person name="Eusebio N."/>
            <person name="Adriana R."/>
            <person name="Vieira A."/>
            <person name="Brugerolle De Fraissinette N."/>
            <person name="Rezende De Castro R."/>
            <person name="Schneider M.P."/>
            <person name="Vasconcelos V."/>
            <person name="Leao P.N."/>
        </authorList>
    </citation>
    <scope>NUCLEOTIDE SEQUENCE</scope>
    <source>
        <strain evidence="3">LEGE 12446</strain>
    </source>
</reference>
<name>A0A8J7DE25_DESMC</name>
<sequence>MIEHQYYVSKQAKAIPTQKIVNSPVNVLKFDEQIGIILQWAKNFESMVVCVANVHMLIEAYRQPSFARILENADLVTPDGMPLVWMLQLLGAKNQNRVAGLDILLELCRLAPQQNISIYFVGSETRVLEQMRQKLKVQFPDLKIAGMEPLPFRPLTPGENDALIKNINQSRAGLVFVALGCPKQEYWMAQNKGKIKAVMIGLGGAFPMYAGIHKRAPLWLQKLGLEWAYRLIQEPKRLWKRYCTTNGIFIYLALKQLLIQRINQN</sequence>
<comment type="caution">
    <text evidence="3">The sequence shown here is derived from an EMBL/GenBank/DDBJ whole genome shotgun (WGS) entry which is preliminary data.</text>
</comment>
<dbReference type="PANTHER" id="PTHR34136:SF1">
    <property type="entry name" value="UDP-N-ACETYL-D-MANNOSAMINURONIC ACID TRANSFERASE"/>
    <property type="match status" value="1"/>
</dbReference>
<accession>A0A8J7DE25</accession>
<dbReference type="NCBIfam" id="TIGR00696">
    <property type="entry name" value="wecG_tagA_cpsF"/>
    <property type="match status" value="1"/>
</dbReference>
<keyword evidence="1" id="KW-0328">Glycosyltransferase</keyword>
<keyword evidence="4" id="KW-1185">Reference proteome</keyword>
<evidence type="ECO:0000256" key="1">
    <source>
        <dbReference type="ARBA" id="ARBA00022676"/>
    </source>
</evidence>
<dbReference type="Pfam" id="PF03808">
    <property type="entry name" value="Glyco_tran_WecG"/>
    <property type="match status" value="1"/>
</dbReference>
<dbReference type="CDD" id="cd06533">
    <property type="entry name" value="Glyco_transf_WecG_TagA"/>
    <property type="match status" value="1"/>
</dbReference>
<evidence type="ECO:0000313" key="3">
    <source>
        <dbReference type="EMBL" id="MBE9021314.1"/>
    </source>
</evidence>
<dbReference type="InterPro" id="IPR004629">
    <property type="entry name" value="WecG_TagA_CpsF"/>
</dbReference>
<organism evidence="3 4">
    <name type="scientific">Desmonostoc muscorum LEGE 12446</name>
    <dbReference type="NCBI Taxonomy" id="1828758"/>
    <lineage>
        <taxon>Bacteria</taxon>
        <taxon>Bacillati</taxon>
        <taxon>Cyanobacteriota</taxon>
        <taxon>Cyanophyceae</taxon>
        <taxon>Nostocales</taxon>
        <taxon>Nostocaceae</taxon>
        <taxon>Desmonostoc</taxon>
    </lineage>
</organism>
<evidence type="ECO:0000256" key="2">
    <source>
        <dbReference type="ARBA" id="ARBA00022679"/>
    </source>
</evidence>
<dbReference type="AlphaFoldDB" id="A0A8J7DE25"/>
<proteinExistence type="predicted"/>
<keyword evidence="2" id="KW-0808">Transferase</keyword>
<evidence type="ECO:0000313" key="4">
    <source>
        <dbReference type="Proteomes" id="UP000622533"/>
    </source>
</evidence>